<keyword evidence="1" id="KW-0812">Transmembrane</keyword>
<feature type="transmembrane region" description="Helical" evidence="1">
    <location>
        <begin position="81"/>
        <end position="99"/>
    </location>
</feature>
<keyword evidence="1" id="KW-0472">Membrane</keyword>
<feature type="transmembrane region" description="Helical" evidence="1">
    <location>
        <begin position="6"/>
        <end position="30"/>
    </location>
</feature>
<evidence type="ECO:0000256" key="1">
    <source>
        <dbReference type="SAM" id="Phobius"/>
    </source>
</evidence>
<dbReference type="Proteomes" id="UP000245667">
    <property type="component" value="Unassembled WGS sequence"/>
</dbReference>
<keyword evidence="6" id="KW-1185">Reference proteome</keyword>
<dbReference type="InterPro" id="IPR019251">
    <property type="entry name" value="DUF2231_TM"/>
</dbReference>
<dbReference type="Proteomes" id="UP000651837">
    <property type="component" value="Unassembled WGS sequence"/>
</dbReference>
<evidence type="ECO:0000313" key="4">
    <source>
        <dbReference type="EMBL" id="PWK25838.1"/>
    </source>
</evidence>
<dbReference type="Pfam" id="PF09990">
    <property type="entry name" value="DUF2231"/>
    <property type="match status" value="1"/>
</dbReference>
<protein>
    <submittedName>
        <fullName evidence="3">DUF2231 domain-containing protein</fullName>
    </submittedName>
    <submittedName>
        <fullName evidence="4">Putative membrane protein</fullName>
    </submittedName>
</protein>
<reference evidence="3 6" key="2">
    <citation type="submission" date="2020-07" db="EMBL/GenBank/DDBJ databases">
        <title>The draft genome sequence of Maribacter polysiphoniae KCTC 22021.</title>
        <authorList>
            <person name="Mu L."/>
        </authorList>
    </citation>
    <scope>NUCLEOTIDE SEQUENCE [LARGE SCALE GENOMIC DNA]</scope>
    <source>
        <strain evidence="3 6">KCTC 22021</strain>
    </source>
</reference>
<feature type="domain" description="DUF2231" evidence="2">
    <location>
        <begin position="7"/>
        <end position="142"/>
    </location>
</feature>
<evidence type="ECO:0000313" key="5">
    <source>
        <dbReference type="Proteomes" id="UP000245667"/>
    </source>
</evidence>
<keyword evidence="1" id="KW-1133">Transmembrane helix</keyword>
<feature type="transmembrane region" description="Helical" evidence="1">
    <location>
        <begin position="111"/>
        <end position="129"/>
    </location>
</feature>
<gene>
    <name evidence="3" type="ORF">HZY62_07235</name>
    <name evidence="4" type="ORF">LX92_00582</name>
</gene>
<evidence type="ECO:0000313" key="6">
    <source>
        <dbReference type="Proteomes" id="UP000651837"/>
    </source>
</evidence>
<dbReference type="EMBL" id="QGGQ01000001">
    <property type="protein sequence ID" value="PWK25838.1"/>
    <property type="molecule type" value="Genomic_DNA"/>
</dbReference>
<proteinExistence type="predicted"/>
<organism evidence="4 5">
    <name type="scientific">Maribacter polysiphoniae</name>
    <dbReference type="NCBI Taxonomy" id="429344"/>
    <lineage>
        <taxon>Bacteria</taxon>
        <taxon>Pseudomonadati</taxon>
        <taxon>Bacteroidota</taxon>
        <taxon>Flavobacteriia</taxon>
        <taxon>Flavobacteriales</taxon>
        <taxon>Flavobacteriaceae</taxon>
        <taxon>Maribacter</taxon>
    </lineage>
</organism>
<dbReference type="OrthoDB" id="1260474at2"/>
<reference evidence="4 5" key="1">
    <citation type="submission" date="2018-05" db="EMBL/GenBank/DDBJ databases">
        <title>Genomic Encyclopedia of Archaeal and Bacterial Type Strains, Phase II (KMG-II): from individual species to whole genera.</title>
        <authorList>
            <person name="Goeker M."/>
        </authorList>
    </citation>
    <scope>NUCLEOTIDE SEQUENCE [LARGE SCALE GENOMIC DNA]</scope>
    <source>
        <strain evidence="4 5">DSM 23514</strain>
    </source>
</reference>
<feature type="transmembrane region" description="Helical" evidence="1">
    <location>
        <begin position="42"/>
        <end position="61"/>
    </location>
</feature>
<evidence type="ECO:0000259" key="2">
    <source>
        <dbReference type="Pfam" id="PF09990"/>
    </source>
</evidence>
<sequence length="155" mass="17018">MLTSPHIHAMVIHFPIALILVGFFSEIIALISKKQFLKNTSFYLLLLGALGAIVAYISGSYAGDGMMDGILQKPMELHEEAATITLWLASITALFRVSLYYFKYERTWSKWVGVILFTALVGSVARTGYLGGQLVFQHGAGIELALPDFGDQSTN</sequence>
<dbReference type="AlphaFoldDB" id="A0A316E858"/>
<name>A0A316E858_9FLAO</name>
<dbReference type="RefSeq" id="WP_109648753.1">
    <property type="nucleotide sequence ID" value="NZ_JACWLN010000002.1"/>
</dbReference>
<comment type="caution">
    <text evidence="4">The sequence shown here is derived from an EMBL/GenBank/DDBJ whole genome shotgun (WGS) entry which is preliminary data.</text>
</comment>
<dbReference type="EMBL" id="JACWLN010000002">
    <property type="protein sequence ID" value="MBD1260375.1"/>
    <property type="molecule type" value="Genomic_DNA"/>
</dbReference>
<accession>A0A316E858</accession>
<evidence type="ECO:0000313" key="3">
    <source>
        <dbReference type="EMBL" id="MBD1260375.1"/>
    </source>
</evidence>